<feature type="compositionally biased region" description="Polar residues" evidence="1">
    <location>
        <begin position="1"/>
        <end position="32"/>
    </location>
</feature>
<evidence type="ECO:0000313" key="2">
    <source>
        <dbReference type="EMBL" id="KAK2651596.1"/>
    </source>
</evidence>
<accession>A0AAE0CGZ7</accession>
<gene>
    <name evidence="2" type="ORF">Ddye_011452</name>
</gene>
<dbReference type="Proteomes" id="UP001280121">
    <property type="component" value="Unassembled WGS sequence"/>
</dbReference>
<keyword evidence="3" id="KW-1185">Reference proteome</keyword>
<dbReference type="AlphaFoldDB" id="A0AAE0CGZ7"/>
<organism evidence="2 3">
    <name type="scientific">Dipteronia dyeriana</name>
    <dbReference type="NCBI Taxonomy" id="168575"/>
    <lineage>
        <taxon>Eukaryota</taxon>
        <taxon>Viridiplantae</taxon>
        <taxon>Streptophyta</taxon>
        <taxon>Embryophyta</taxon>
        <taxon>Tracheophyta</taxon>
        <taxon>Spermatophyta</taxon>
        <taxon>Magnoliopsida</taxon>
        <taxon>eudicotyledons</taxon>
        <taxon>Gunneridae</taxon>
        <taxon>Pentapetalae</taxon>
        <taxon>rosids</taxon>
        <taxon>malvids</taxon>
        <taxon>Sapindales</taxon>
        <taxon>Sapindaceae</taxon>
        <taxon>Hippocastanoideae</taxon>
        <taxon>Acereae</taxon>
        <taxon>Dipteronia</taxon>
    </lineage>
</organism>
<evidence type="ECO:0000313" key="3">
    <source>
        <dbReference type="Proteomes" id="UP001280121"/>
    </source>
</evidence>
<feature type="region of interest" description="Disordered" evidence="1">
    <location>
        <begin position="1"/>
        <end position="35"/>
    </location>
</feature>
<dbReference type="EMBL" id="JANJYI010000004">
    <property type="protein sequence ID" value="KAK2651596.1"/>
    <property type="molecule type" value="Genomic_DNA"/>
</dbReference>
<proteinExistence type="predicted"/>
<protein>
    <submittedName>
        <fullName evidence="2">Uncharacterized protein</fullName>
    </submittedName>
</protein>
<reference evidence="2" key="1">
    <citation type="journal article" date="2023" name="Plant J.">
        <title>Genome sequences and population genomics provide insights into the demographic history, inbreeding, and mutation load of two 'living fossil' tree species of Dipteronia.</title>
        <authorList>
            <person name="Feng Y."/>
            <person name="Comes H.P."/>
            <person name="Chen J."/>
            <person name="Zhu S."/>
            <person name="Lu R."/>
            <person name="Zhang X."/>
            <person name="Li P."/>
            <person name="Qiu J."/>
            <person name="Olsen K.M."/>
            <person name="Qiu Y."/>
        </authorList>
    </citation>
    <scope>NUCLEOTIDE SEQUENCE</scope>
    <source>
        <strain evidence="2">KIB01</strain>
    </source>
</reference>
<sequence>MTTFKATTSIHSNGVSSLSKHVTTPHPSSISKDSVMAEEDRALLREFLHEKYKSGFTRMVVV</sequence>
<name>A0AAE0CGZ7_9ROSI</name>
<comment type="caution">
    <text evidence="2">The sequence shown here is derived from an EMBL/GenBank/DDBJ whole genome shotgun (WGS) entry which is preliminary data.</text>
</comment>
<evidence type="ECO:0000256" key="1">
    <source>
        <dbReference type="SAM" id="MobiDB-lite"/>
    </source>
</evidence>